<keyword evidence="6" id="KW-1185">Reference proteome</keyword>
<evidence type="ECO:0000256" key="3">
    <source>
        <dbReference type="SAM" id="MobiDB-lite"/>
    </source>
</evidence>
<dbReference type="InterPro" id="IPR000717">
    <property type="entry name" value="PCI_dom"/>
</dbReference>
<evidence type="ECO:0000256" key="2">
    <source>
        <dbReference type="ARBA" id="ARBA00022790"/>
    </source>
</evidence>
<name>A0AAJ8KVT3_9TREE</name>
<comment type="similarity">
    <text evidence="1">Belongs to the CSN7/EIF3M family. CSN7 subfamily.</text>
</comment>
<dbReference type="GO" id="GO:0008180">
    <property type="term" value="C:COP9 signalosome"/>
    <property type="evidence" value="ECO:0007669"/>
    <property type="project" value="UniProtKB-KW"/>
</dbReference>
<dbReference type="GeneID" id="28970396"/>
<dbReference type="SMART" id="SM00088">
    <property type="entry name" value="PINT"/>
    <property type="match status" value="1"/>
</dbReference>
<dbReference type="PANTHER" id="PTHR15350">
    <property type="entry name" value="COP9 SIGNALOSOME COMPLEX SUBUNIT 7/DENDRITIC CELL PROTEIN GA17"/>
    <property type="match status" value="1"/>
</dbReference>
<accession>A0AAJ8KVT3</accession>
<feature type="region of interest" description="Disordered" evidence="3">
    <location>
        <begin position="272"/>
        <end position="311"/>
    </location>
</feature>
<sequence length="311" mass="33773">MSDSVSKLEPYLLLARSTKGAAAAKIITDATAAPGIYVFSELLEVPNIQELSADSTYQGHYQLLRLFAYGSLSDYENSTSAYPPLSPAHLLKLKHLTLVSLALQHRSLTYDQLLSALRIESIRQLEDLIIDVIYAGLLGGKMHHHEKVLHIDWVSGRDLEEKDLFVIQNSLSNWCKTAETLLTALDEQITTTRRNAANDAAEMAEYKAYRDREYATIAQEIKNSKSKSAYGSFGGTRSGGVGGGNMKDFQMGGLGGSHLTNEGLLASIAGGKAGAGQNQGQGQGAAGRLLTRNIPSPDELEGKRTSKRFRD</sequence>
<gene>
    <name evidence="5" type="ORF">I303_107294</name>
</gene>
<evidence type="ECO:0000259" key="4">
    <source>
        <dbReference type="PROSITE" id="PS50250"/>
    </source>
</evidence>
<feature type="domain" description="PCI" evidence="4">
    <location>
        <begin position="1"/>
        <end position="156"/>
    </location>
</feature>
<dbReference type="Proteomes" id="UP000078595">
    <property type="component" value="Chromosome 9"/>
</dbReference>
<feature type="compositionally biased region" description="Gly residues" evidence="3">
    <location>
        <begin position="272"/>
        <end position="285"/>
    </location>
</feature>
<dbReference type="Pfam" id="PF01399">
    <property type="entry name" value="PCI"/>
    <property type="match status" value="1"/>
</dbReference>
<evidence type="ECO:0000256" key="1">
    <source>
        <dbReference type="ARBA" id="ARBA00008482"/>
    </source>
</evidence>
<dbReference type="KEGG" id="kdj:28970396"/>
<dbReference type="PANTHER" id="PTHR15350:SF5">
    <property type="entry name" value="COP9 SIGNALOSOME COMPLEX SUBUNIT 7"/>
    <property type="match status" value="1"/>
</dbReference>
<dbReference type="InterPro" id="IPR045237">
    <property type="entry name" value="COPS7/eIF3m"/>
</dbReference>
<keyword evidence="2" id="KW-0736">Signalosome</keyword>
<dbReference type="Pfam" id="PF22061">
    <property type="entry name" value="CSN7_HB_subdom"/>
    <property type="match status" value="1"/>
</dbReference>
<proteinExistence type="inferred from homology"/>
<organism evidence="5 6">
    <name type="scientific">Kwoniella dejecticola CBS 10117</name>
    <dbReference type="NCBI Taxonomy" id="1296121"/>
    <lineage>
        <taxon>Eukaryota</taxon>
        <taxon>Fungi</taxon>
        <taxon>Dikarya</taxon>
        <taxon>Basidiomycota</taxon>
        <taxon>Agaricomycotina</taxon>
        <taxon>Tremellomycetes</taxon>
        <taxon>Tremellales</taxon>
        <taxon>Cryptococcaceae</taxon>
        <taxon>Kwoniella</taxon>
    </lineage>
</organism>
<evidence type="ECO:0000313" key="6">
    <source>
        <dbReference type="Proteomes" id="UP000078595"/>
    </source>
</evidence>
<evidence type="ECO:0000313" key="5">
    <source>
        <dbReference type="EMBL" id="WWC64683.1"/>
    </source>
</evidence>
<dbReference type="PROSITE" id="PS50250">
    <property type="entry name" value="PCI"/>
    <property type="match status" value="1"/>
</dbReference>
<reference evidence="5" key="1">
    <citation type="submission" date="2013-07" db="EMBL/GenBank/DDBJ databases">
        <authorList>
            <consortium name="The Broad Institute Genome Sequencing Platform"/>
            <person name="Cuomo C."/>
            <person name="Litvintseva A."/>
            <person name="Chen Y."/>
            <person name="Heitman J."/>
            <person name="Sun S."/>
            <person name="Springer D."/>
            <person name="Dromer F."/>
            <person name="Young S.K."/>
            <person name="Zeng Q."/>
            <person name="Gargeya S."/>
            <person name="Fitzgerald M."/>
            <person name="Abouelleil A."/>
            <person name="Alvarado L."/>
            <person name="Berlin A.M."/>
            <person name="Chapman S.B."/>
            <person name="Dewar J."/>
            <person name="Goldberg J."/>
            <person name="Griggs A."/>
            <person name="Gujja S."/>
            <person name="Hansen M."/>
            <person name="Howarth C."/>
            <person name="Imamovic A."/>
            <person name="Larimer J."/>
            <person name="McCowan C."/>
            <person name="Murphy C."/>
            <person name="Pearson M."/>
            <person name="Priest M."/>
            <person name="Roberts A."/>
            <person name="Saif S."/>
            <person name="Shea T."/>
            <person name="Sykes S."/>
            <person name="Wortman J."/>
            <person name="Nusbaum C."/>
            <person name="Birren B."/>
        </authorList>
    </citation>
    <scope>NUCLEOTIDE SEQUENCE</scope>
    <source>
        <strain evidence="5">CBS 10117</strain>
    </source>
</reference>
<dbReference type="EMBL" id="CP144538">
    <property type="protein sequence ID" value="WWC64683.1"/>
    <property type="molecule type" value="Genomic_DNA"/>
</dbReference>
<protein>
    <recommendedName>
        <fullName evidence="4">PCI domain-containing protein</fullName>
    </recommendedName>
</protein>
<dbReference type="RefSeq" id="XP_065825613.1">
    <property type="nucleotide sequence ID" value="XM_065969541.1"/>
</dbReference>
<reference evidence="5" key="2">
    <citation type="submission" date="2024-02" db="EMBL/GenBank/DDBJ databases">
        <title>Comparative genomics of Cryptococcus and Kwoniella reveals pathogenesis evolution and contrasting modes of karyotype evolution via chromosome fusion or intercentromeric recombination.</title>
        <authorList>
            <person name="Coelho M.A."/>
            <person name="David-Palma M."/>
            <person name="Shea T."/>
            <person name="Bowers K."/>
            <person name="McGinley-Smith S."/>
            <person name="Mohammad A.W."/>
            <person name="Gnirke A."/>
            <person name="Yurkov A.M."/>
            <person name="Nowrousian M."/>
            <person name="Sun S."/>
            <person name="Cuomo C.A."/>
            <person name="Heitman J."/>
        </authorList>
    </citation>
    <scope>NUCLEOTIDE SEQUENCE</scope>
    <source>
        <strain evidence="5">CBS 10117</strain>
    </source>
</reference>
<dbReference type="AlphaFoldDB" id="A0AAJ8KVT3"/>